<gene>
    <name evidence="2" type="ORF">GCM10022278_10360</name>
</gene>
<dbReference type="Proteomes" id="UP001501337">
    <property type="component" value="Unassembled WGS sequence"/>
</dbReference>
<dbReference type="InterPro" id="IPR021727">
    <property type="entry name" value="DUF3299"/>
</dbReference>
<dbReference type="Gene3D" id="2.40.50.870">
    <property type="entry name" value="Protein of unknown function (DUF3299)"/>
    <property type="match status" value="1"/>
</dbReference>
<accession>A0ABP7NT62</accession>
<keyword evidence="3" id="KW-1185">Reference proteome</keyword>
<feature type="compositionally biased region" description="Basic and acidic residues" evidence="1">
    <location>
        <begin position="89"/>
        <end position="101"/>
    </location>
</feature>
<proteinExistence type="predicted"/>
<dbReference type="EMBL" id="BAABBO010000002">
    <property type="protein sequence ID" value="GAA3953366.1"/>
    <property type="molecule type" value="Genomic_DNA"/>
</dbReference>
<dbReference type="Pfam" id="PF11736">
    <property type="entry name" value="DUF3299"/>
    <property type="match status" value="1"/>
</dbReference>
<sequence>MMNVKKYSLPTLLFLLVLGLVQVSPGLMGEAVAKDESEFRMIEWIDLIPEDDLEALMNPPEWIMNIPDGSEADNMDLLDQPQSSAIGEDDTKDKAKQTEEEKKAERYQAALKSSKFKAEFDGAKVKVPGFIVPIESKDDQTVTTFFLVPYFGACIHTPPPPPNQIIYATFPKGFKLESLYDAFWLEGTMETSLVTNDIATSTYTIKVENIIPYTEEPIEEPAE</sequence>
<organism evidence="2 3">
    <name type="scientific">Allohahella marinimesophila</name>
    <dbReference type="NCBI Taxonomy" id="1054972"/>
    <lineage>
        <taxon>Bacteria</taxon>
        <taxon>Pseudomonadati</taxon>
        <taxon>Pseudomonadota</taxon>
        <taxon>Gammaproteobacteria</taxon>
        <taxon>Oceanospirillales</taxon>
        <taxon>Hahellaceae</taxon>
        <taxon>Allohahella</taxon>
    </lineage>
</organism>
<evidence type="ECO:0000313" key="2">
    <source>
        <dbReference type="EMBL" id="GAA3953366.1"/>
    </source>
</evidence>
<evidence type="ECO:0000313" key="3">
    <source>
        <dbReference type="Proteomes" id="UP001501337"/>
    </source>
</evidence>
<reference evidence="3" key="1">
    <citation type="journal article" date="2019" name="Int. J. Syst. Evol. Microbiol.">
        <title>The Global Catalogue of Microorganisms (GCM) 10K type strain sequencing project: providing services to taxonomists for standard genome sequencing and annotation.</title>
        <authorList>
            <consortium name="The Broad Institute Genomics Platform"/>
            <consortium name="The Broad Institute Genome Sequencing Center for Infectious Disease"/>
            <person name="Wu L."/>
            <person name="Ma J."/>
        </authorList>
    </citation>
    <scope>NUCLEOTIDE SEQUENCE [LARGE SCALE GENOMIC DNA]</scope>
    <source>
        <strain evidence="3">JCM 17555</strain>
    </source>
</reference>
<name>A0ABP7NT62_9GAMM</name>
<dbReference type="RefSeq" id="WP_344804015.1">
    <property type="nucleotide sequence ID" value="NZ_BAABBO010000002.1"/>
</dbReference>
<comment type="caution">
    <text evidence="2">The sequence shown here is derived from an EMBL/GenBank/DDBJ whole genome shotgun (WGS) entry which is preliminary data.</text>
</comment>
<protein>
    <submittedName>
        <fullName evidence="2">DUF3299 domain-containing protein</fullName>
    </submittedName>
</protein>
<feature type="region of interest" description="Disordered" evidence="1">
    <location>
        <begin position="68"/>
        <end position="101"/>
    </location>
</feature>
<evidence type="ECO:0000256" key="1">
    <source>
        <dbReference type="SAM" id="MobiDB-lite"/>
    </source>
</evidence>